<name>A0AA42CRP4_9SPHN</name>
<dbReference type="AlphaFoldDB" id="A0AA42CRP4"/>
<dbReference type="PANTHER" id="PTHR42937">
    <property type="match status" value="1"/>
</dbReference>
<organism evidence="4 5">
    <name type="scientific">Sphingomonas lycopersici</name>
    <dbReference type="NCBI Taxonomy" id="2951807"/>
    <lineage>
        <taxon>Bacteria</taxon>
        <taxon>Pseudomonadati</taxon>
        <taxon>Pseudomonadota</taxon>
        <taxon>Alphaproteobacteria</taxon>
        <taxon>Sphingomonadales</taxon>
        <taxon>Sphingomonadaceae</taxon>
        <taxon>Sphingomonas</taxon>
    </lineage>
</organism>
<sequence length="319" mass="32563">MIECPELARRAGIGRLFVKVEGERPLGSFKSLGGMLAGQRALARAAECADAVCLRLICASDGNHGLAVAAAAQRAGVPAAIYLPTSVSRARADRIAALDGEVRWIDGTYDDAVAIATAAAARGEGLLIADTSPDPDDMVVKDVMAGYGVLAAELVEQFDADKAARPTHLFVQAGVGGLAAAMAEGLQTILQPPGTILVVEPESAACVAAALTAGHPVQVPGDLHTSAHMLSCGLASAPALRILQRHRAQSVTVDEQALDAAVAIMIASGGPHTTPSGAAGLAGLLWIAAQAPLRARYRLGTDSIILLIATEGPVAEQKN</sequence>
<evidence type="ECO:0000313" key="4">
    <source>
        <dbReference type="EMBL" id="MCW6536930.1"/>
    </source>
</evidence>
<keyword evidence="5" id="KW-1185">Reference proteome</keyword>
<reference evidence="4" key="1">
    <citation type="submission" date="2022-06" db="EMBL/GenBank/DDBJ databases">
        <title>Sphingomonas sp. nov. isolated from rhizosphere soil of tomato.</title>
        <authorList>
            <person name="Dong H."/>
            <person name="Gao R."/>
        </authorList>
    </citation>
    <scope>NUCLEOTIDE SEQUENCE</scope>
    <source>
        <strain evidence="4">MMSM24</strain>
    </source>
</reference>
<feature type="domain" description="Tryptophan synthase beta chain-like PALP" evidence="3">
    <location>
        <begin position="1"/>
        <end position="287"/>
    </location>
</feature>
<dbReference type="Proteomes" id="UP001165565">
    <property type="component" value="Unassembled WGS sequence"/>
</dbReference>
<dbReference type="Pfam" id="PF00291">
    <property type="entry name" value="PALP"/>
    <property type="match status" value="1"/>
</dbReference>
<dbReference type="InterPro" id="IPR036052">
    <property type="entry name" value="TrpB-like_PALP_sf"/>
</dbReference>
<accession>A0AA42CRP4</accession>
<dbReference type="Gene3D" id="3.40.50.1100">
    <property type="match status" value="2"/>
</dbReference>
<dbReference type="PANTHER" id="PTHR42937:SF1">
    <property type="entry name" value="DIAMINOPROPIONATE AMMONIA-LYASE"/>
    <property type="match status" value="1"/>
</dbReference>
<protein>
    <submittedName>
        <fullName evidence="4">Pyridoxal-phosphate dependent enzyme</fullName>
    </submittedName>
</protein>
<evidence type="ECO:0000256" key="1">
    <source>
        <dbReference type="ARBA" id="ARBA00001933"/>
    </source>
</evidence>
<dbReference type="SUPFAM" id="SSF53686">
    <property type="entry name" value="Tryptophan synthase beta subunit-like PLP-dependent enzymes"/>
    <property type="match status" value="1"/>
</dbReference>
<dbReference type="EMBL" id="JANFAV010000017">
    <property type="protein sequence ID" value="MCW6536930.1"/>
    <property type="molecule type" value="Genomic_DNA"/>
</dbReference>
<comment type="caution">
    <text evidence="4">The sequence shown here is derived from an EMBL/GenBank/DDBJ whole genome shotgun (WGS) entry which is preliminary data.</text>
</comment>
<proteinExistence type="predicted"/>
<keyword evidence="2" id="KW-0663">Pyridoxal phosphate</keyword>
<evidence type="ECO:0000313" key="5">
    <source>
        <dbReference type="Proteomes" id="UP001165565"/>
    </source>
</evidence>
<dbReference type="InterPro" id="IPR001926">
    <property type="entry name" value="TrpB-like_PALP"/>
</dbReference>
<gene>
    <name evidence="4" type="ORF">NEE01_19300</name>
</gene>
<comment type="cofactor">
    <cofactor evidence="1">
        <name>pyridoxal 5'-phosphate</name>
        <dbReference type="ChEBI" id="CHEBI:597326"/>
    </cofactor>
</comment>
<evidence type="ECO:0000256" key="2">
    <source>
        <dbReference type="ARBA" id="ARBA00022898"/>
    </source>
</evidence>
<evidence type="ECO:0000259" key="3">
    <source>
        <dbReference type="Pfam" id="PF00291"/>
    </source>
</evidence>
<dbReference type="CDD" id="cd00640">
    <property type="entry name" value="Trp-synth-beta_II"/>
    <property type="match status" value="1"/>
</dbReference>